<dbReference type="GO" id="GO:0005576">
    <property type="term" value="C:extracellular region"/>
    <property type="evidence" value="ECO:0007669"/>
    <property type="project" value="InterPro"/>
</dbReference>
<proteinExistence type="predicted"/>
<name>A0A0N5BJ55_STREA</name>
<dbReference type="InterPro" id="IPR035940">
    <property type="entry name" value="CAP_sf"/>
</dbReference>
<dbReference type="WBParaSite" id="SPAL_0000598000.1">
    <property type="protein sequence ID" value="SPAL_0000598000.1"/>
    <property type="gene ID" value="SPAL_0000598000"/>
</dbReference>
<organism evidence="3 4">
    <name type="scientific">Strongyloides papillosus</name>
    <name type="common">Intestinal threadworm</name>
    <dbReference type="NCBI Taxonomy" id="174720"/>
    <lineage>
        <taxon>Eukaryota</taxon>
        <taxon>Metazoa</taxon>
        <taxon>Ecdysozoa</taxon>
        <taxon>Nematoda</taxon>
        <taxon>Chromadorea</taxon>
        <taxon>Rhabditida</taxon>
        <taxon>Tylenchina</taxon>
        <taxon>Panagrolaimomorpha</taxon>
        <taxon>Strongyloidoidea</taxon>
        <taxon>Strongyloididae</taxon>
        <taxon>Strongyloides</taxon>
    </lineage>
</organism>
<feature type="domain" description="SCP" evidence="2">
    <location>
        <begin position="123"/>
        <end position="256"/>
    </location>
</feature>
<dbReference type="FunFam" id="3.40.33.10:FF:000002">
    <property type="entry name" value="Golgi-associated plant pathogenesis-related protein 1"/>
    <property type="match status" value="1"/>
</dbReference>
<dbReference type="PANTHER" id="PTHR10334">
    <property type="entry name" value="CYSTEINE-RICH SECRETORY PROTEIN-RELATED"/>
    <property type="match status" value="1"/>
</dbReference>
<feature type="compositionally biased region" description="Gly residues" evidence="1">
    <location>
        <begin position="19"/>
        <end position="28"/>
    </location>
</feature>
<dbReference type="AlphaFoldDB" id="A0A0N5BJ55"/>
<evidence type="ECO:0000256" key="1">
    <source>
        <dbReference type="SAM" id="MobiDB-lite"/>
    </source>
</evidence>
<dbReference type="Gene3D" id="3.40.33.10">
    <property type="entry name" value="CAP"/>
    <property type="match status" value="1"/>
</dbReference>
<dbReference type="InterPro" id="IPR034113">
    <property type="entry name" value="SCP_GAPR1-like"/>
</dbReference>
<feature type="region of interest" description="Disordered" evidence="1">
    <location>
        <begin position="1"/>
        <end position="81"/>
    </location>
</feature>
<accession>A0A0N5BJ55</accession>
<dbReference type="InterPro" id="IPR018244">
    <property type="entry name" value="Allrgn_V5/Tpx1_CS"/>
</dbReference>
<dbReference type="SUPFAM" id="SSF55797">
    <property type="entry name" value="PR-1-like"/>
    <property type="match status" value="1"/>
</dbReference>
<dbReference type="InterPro" id="IPR014044">
    <property type="entry name" value="CAP_dom"/>
</dbReference>
<dbReference type="PROSITE" id="PS01009">
    <property type="entry name" value="CRISP_1"/>
    <property type="match status" value="1"/>
</dbReference>
<dbReference type="PRINTS" id="PR00837">
    <property type="entry name" value="V5TPXLIKE"/>
</dbReference>
<dbReference type="Pfam" id="PF00188">
    <property type="entry name" value="CAP"/>
    <property type="match status" value="1"/>
</dbReference>
<protein>
    <submittedName>
        <fullName evidence="4">SCP domain-containing protein</fullName>
    </submittedName>
</protein>
<evidence type="ECO:0000313" key="3">
    <source>
        <dbReference type="Proteomes" id="UP000046392"/>
    </source>
</evidence>
<evidence type="ECO:0000259" key="2">
    <source>
        <dbReference type="SMART" id="SM00198"/>
    </source>
</evidence>
<evidence type="ECO:0000313" key="4">
    <source>
        <dbReference type="WBParaSite" id="SPAL_0000598000.1"/>
    </source>
</evidence>
<reference evidence="4" key="1">
    <citation type="submission" date="2017-02" db="UniProtKB">
        <authorList>
            <consortium name="WormBaseParasite"/>
        </authorList>
    </citation>
    <scope>IDENTIFICATION</scope>
</reference>
<dbReference type="CDD" id="cd05382">
    <property type="entry name" value="CAP_GAPR1-like"/>
    <property type="match status" value="1"/>
</dbReference>
<keyword evidence="3" id="KW-1185">Reference proteome</keyword>
<dbReference type="SMART" id="SM00198">
    <property type="entry name" value="SCP"/>
    <property type="match status" value="1"/>
</dbReference>
<dbReference type="InterPro" id="IPR001283">
    <property type="entry name" value="CRISP-related"/>
</dbReference>
<sequence length="282" mass="31052">MDAIRRQYPGVIFQPITPGGSGSSGSGGRPPSIPSGGRPSGSGSGGSIRPPFKPSVGKPIGSGSSGSNIRPPYRPSGGKPGKPVYGGFDINKYKGNNTFSNKIFDYIWKGYDYDSDKQNKFVDMKKRFLLETNKYRRAHGASNLVVDSKLAEKAQQYAEYLAKIKRLVHDRRNSIEKMGENLAFGSPQISHLGVKKWYDEIALYDFKKPKFSSATGHFTQLVWKASKKAGFGVAVSSDGMGVYVVCKYTPPGNYNNEYSKNVLPLSNTVPRTTRNFKPKRKF</sequence>
<dbReference type="STRING" id="174720.A0A0N5BJ55"/>
<dbReference type="Proteomes" id="UP000046392">
    <property type="component" value="Unplaced"/>
</dbReference>